<dbReference type="RefSeq" id="WP_194702997.1">
    <property type="nucleotide sequence ID" value="NZ_JADKNH010000010.1"/>
</dbReference>
<dbReference type="Proteomes" id="UP000614200">
    <property type="component" value="Unassembled WGS sequence"/>
</dbReference>
<gene>
    <name evidence="1" type="ORF">ISU02_16720</name>
</gene>
<dbReference type="Pfam" id="PF21983">
    <property type="entry name" value="NikA-like"/>
    <property type="match status" value="1"/>
</dbReference>
<protein>
    <recommendedName>
        <fullName evidence="3">Mobilization protein</fullName>
    </recommendedName>
</protein>
<keyword evidence="2" id="KW-1185">Reference proteome</keyword>
<organism evidence="1 2">
    <name type="scientific">Fusibacter ferrireducens</name>
    <dbReference type="NCBI Taxonomy" id="2785058"/>
    <lineage>
        <taxon>Bacteria</taxon>
        <taxon>Bacillati</taxon>
        <taxon>Bacillota</taxon>
        <taxon>Clostridia</taxon>
        <taxon>Eubacteriales</taxon>
        <taxon>Eubacteriales Family XII. Incertae Sedis</taxon>
        <taxon>Fusibacter</taxon>
    </lineage>
</organism>
<evidence type="ECO:0008006" key="3">
    <source>
        <dbReference type="Google" id="ProtNLM"/>
    </source>
</evidence>
<accession>A0ABR9ZYU2</accession>
<sequence length="114" mass="13275">MACPNRNRHRPRTLAFRCTDEEFETIDKRIKVTGEIKGDYLRDAVLNAEVHISVGKFKSDKLALEIRNITRELQNALQSNITEEIAVVIDKNQIMFKELYELVTKETGRINHFD</sequence>
<reference evidence="1 2" key="1">
    <citation type="submission" date="2020-11" db="EMBL/GenBank/DDBJ databases">
        <title>Fusibacter basophilias sp. nov.</title>
        <authorList>
            <person name="Qiu D."/>
        </authorList>
    </citation>
    <scope>NUCLEOTIDE SEQUENCE [LARGE SCALE GENOMIC DNA]</scope>
    <source>
        <strain evidence="1 2">Q10-2</strain>
    </source>
</reference>
<evidence type="ECO:0000313" key="2">
    <source>
        <dbReference type="Proteomes" id="UP000614200"/>
    </source>
</evidence>
<evidence type="ECO:0000313" key="1">
    <source>
        <dbReference type="EMBL" id="MBF4694759.1"/>
    </source>
</evidence>
<dbReference type="InterPro" id="IPR053842">
    <property type="entry name" value="NikA-like"/>
</dbReference>
<name>A0ABR9ZYU2_9FIRM</name>
<dbReference type="EMBL" id="JADKNH010000010">
    <property type="protein sequence ID" value="MBF4694759.1"/>
    <property type="molecule type" value="Genomic_DNA"/>
</dbReference>
<comment type="caution">
    <text evidence="1">The sequence shown here is derived from an EMBL/GenBank/DDBJ whole genome shotgun (WGS) entry which is preliminary data.</text>
</comment>
<proteinExistence type="predicted"/>